<gene>
    <name evidence="1" type="ORF">Bpfe_027212</name>
</gene>
<dbReference type="Proteomes" id="UP001233172">
    <property type="component" value="Unassembled WGS sequence"/>
</dbReference>
<feature type="non-terminal residue" evidence="1">
    <location>
        <position position="1"/>
    </location>
</feature>
<reference evidence="1" key="1">
    <citation type="journal article" date="2023" name="PLoS Negl. Trop. Dis.">
        <title>A genome sequence for Biomphalaria pfeifferi, the major vector snail for the human-infecting parasite Schistosoma mansoni.</title>
        <authorList>
            <person name="Bu L."/>
            <person name="Lu L."/>
            <person name="Laidemitt M.R."/>
            <person name="Zhang S.M."/>
            <person name="Mutuku M."/>
            <person name="Mkoji G."/>
            <person name="Steinauer M."/>
            <person name="Loker E.S."/>
        </authorList>
    </citation>
    <scope>NUCLEOTIDE SEQUENCE</scope>
    <source>
        <strain evidence="1">KasaAsao</strain>
    </source>
</reference>
<keyword evidence="2" id="KW-1185">Reference proteome</keyword>
<accession>A0AAD8AVZ2</accession>
<name>A0AAD8AVZ2_BIOPF</name>
<comment type="caution">
    <text evidence="1">The sequence shown here is derived from an EMBL/GenBank/DDBJ whole genome shotgun (WGS) entry which is preliminary data.</text>
</comment>
<organism evidence="1 2">
    <name type="scientific">Biomphalaria pfeifferi</name>
    <name type="common">Bloodfluke planorb</name>
    <name type="synonym">Freshwater snail</name>
    <dbReference type="NCBI Taxonomy" id="112525"/>
    <lineage>
        <taxon>Eukaryota</taxon>
        <taxon>Metazoa</taxon>
        <taxon>Spiralia</taxon>
        <taxon>Lophotrochozoa</taxon>
        <taxon>Mollusca</taxon>
        <taxon>Gastropoda</taxon>
        <taxon>Heterobranchia</taxon>
        <taxon>Euthyneura</taxon>
        <taxon>Panpulmonata</taxon>
        <taxon>Hygrophila</taxon>
        <taxon>Lymnaeoidea</taxon>
        <taxon>Planorbidae</taxon>
        <taxon>Biomphalaria</taxon>
    </lineage>
</organism>
<dbReference type="AlphaFoldDB" id="A0AAD8AVZ2"/>
<proteinExistence type="predicted"/>
<evidence type="ECO:0000313" key="2">
    <source>
        <dbReference type="Proteomes" id="UP001233172"/>
    </source>
</evidence>
<protein>
    <submittedName>
        <fullName evidence="1">Uncharacterized protein</fullName>
    </submittedName>
</protein>
<dbReference type="EMBL" id="JASAOG010000218">
    <property type="protein sequence ID" value="KAK0043393.1"/>
    <property type="molecule type" value="Genomic_DNA"/>
</dbReference>
<sequence length="56" mass="6358">MSWQHWRGQSLINAWGKLLRKPRLEVLRGRAAIQLGTAEINARVDEANSSSGSERR</sequence>
<reference evidence="1" key="2">
    <citation type="submission" date="2023-04" db="EMBL/GenBank/DDBJ databases">
        <authorList>
            <person name="Bu L."/>
            <person name="Lu L."/>
            <person name="Laidemitt M.R."/>
            <person name="Zhang S.M."/>
            <person name="Mutuku M."/>
            <person name="Mkoji G."/>
            <person name="Steinauer M."/>
            <person name="Loker E.S."/>
        </authorList>
    </citation>
    <scope>NUCLEOTIDE SEQUENCE</scope>
    <source>
        <strain evidence="1">KasaAsao</strain>
        <tissue evidence="1">Whole Snail</tissue>
    </source>
</reference>
<evidence type="ECO:0000313" key="1">
    <source>
        <dbReference type="EMBL" id="KAK0043393.1"/>
    </source>
</evidence>